<dbReference type="GO" id="GO:0003676">
    <property type="term" value="F:nucleic acid binding"/>
    <property type="evidence" value="ECO:0007669"/>
    <property type="project" value="InterPro"/>
</dbReference>
<evidence type="ECO:0000259" key="3">
    <source>
        <dbReference type="PROSITE" id="PS50994"/>
    </source>
</evidence>
<sequence length="360" mass="39878">MVHPSPRPQEDRCHDRRRIPRPGSRKPATARRVSRIPSGQRNPETSLGFLRGGARPPTAVIVAFIDDNRQEFGVEPIVRALADTPARIATSSYYAFKSRPTSARAIRDATITTALQRIHADNYACYGVRKMWRAINLDGNCGHVARCTVERLMRDAGLDGVRRTRKKPSTRSADAASCPADLVDRAFHADAPNQLWVADITYVSTAAGWVYTAFVLDVYSRQIVGWQVTNHLRQSLAADAVTMALAARRRAGDNVDGLIHHSDRGVQYRAVHYTDTLADNDVVASVGSRGDSYDNAMAEALNSVYKAELIDRRNWTELIDVMAATAEWVGWYNAVRLHSQIGYRTPDEVHRTASVAAVVS</sequence>
<dbReference type="Proteomes" id="UP000235363">
    <property type="component" value="Unassembled WGS sequence"/>
</dbReference>
<dbReference type="Gene3D" id="3.30.420.10">
    <property type="entry name" value="Ribonuclease H-like superfamily/Ribonuclease H"/>
    <property type="match status" value="1"/>
</dbReference>
<dbReference type="InterPro" id="IPR025948">
    <property type="entry name" value="HTH-like_dom"/>
</dbReference>
<dbReference type="Pfam" id="PF00665">
    <property type="entry name" value="rve"/>
    <property type="match status" value="1"/>
</dbReference>
<accession>A0A2N6SVW5</accession>
<name>A0A2N6SVW5_9CORY</name>
<dbReference type="SUPFAM" id="SSF53098">
    <property type="entry name" value="Ribonuclease H-like"/>
    <property type="match status" value="1"/>
</dbReference>
<comment type="caution">
    <text evidence="4">The sequence shown here is derived from an EMBL/GenBank/DDBJ whole genome shotgun (WGS) entry which is preliminary data.</text>
</comment>
<gene>
    <name evidence="4" type="ORF">CJ204_12275</name>
</gene>
<dbReference type="InterPro" id="IPR050900">
    <property type="entry name" value="Transposase_IS3/IS150/IS904"/>
</dbReference>
<dbReference type="AlphaFoldDB" id="A0A2N6SVW5"/>
<protein>
    <submittedName>
        <fullName evidence="4">IS3 family transposase</fullName>
    </submittedName>
</protein>
<organism evidence="4 5">
    <name type="scientific">Corynebacterium xerosis</name>
    <dbReference type="NCBI Taxonomy" id="1725"/>
    <lineage>
        <taxon>Bacteria</taxon>
        <taxon>Bacillati</taxon>
        <taxon>Actinomycetota</taxon>
        <taxon>Actinomycetes</taxon>
        <taxon>Mycobacteriales</taxon>
        <taxon>Corynebacteriaceae</taxon>
        <taxon>Corynebacterium</taxon>
    </lineage>
</organism>
<dbReference type="InterPro" id="IPR012337">
    <property type="entry name" value="RNaseH-like_sf"/>
</dbReference>
<dbReference type="InterPro" id="IPR001584">
    <property type="entry name" value="Integrase_cat-core"/>
</dbReference>
<feature type="domain" description="Integrase catalytic" evidence="3">
    <location>
        <begin position="188"/>
        <end position="354"/>
    </location>
</feature>
<feature type="region of interest" description="Disordered" evidence="2">
    <location>
        <begin position="1"/>
        <end position="51"/>
    </location>
</feature>
<evidence type="ECO:0000256" key="1">
    <source>
        <dbReference type="ARBA" id="ARBA00002286"/>
    </source>
</evidence>
<dbReference type="PROSITE" id="PS50994">
    <property type="entry name" value="INTEGRASE"/>
    <property type="match status" value="1"/>
</dbReference>
<dbReference type="NCBIfam" id="NF033516">
    <property type="entry name" value="transpos_IS3"/>
    <property type="match status" value="1"/>
</dbReference>
<dbReference type="PANTHER" id="PTHR46889">
    <property type="entry name" value="TRANSPOSASE INSF FOR INSERTION SEQUENCE IS3B-RELATED"/>
    <property type="match status" value="1"/>
</dbReference>
<comment type="function">
    <text evidence="1">Involved in the transposition of the insertion sequence.</text>
</comment>
<reference evidence="4 5" key="1">
    <citation type="submission" date="2017-09" db="EMBL/GenBank/DDBJ databases">
        <title>Bacterial strain isolated from the female urinary microbiota.</title>
        <authorList>
            <person name="Thomas-White K."/>
            <person name="Kumar N."/>
            <person name="Forster S."/>
            <person name="Putonti C."/>
            <person name="Lawley T."/>
            <person name="Wolfe A.J."/>
        </authorList>
    </citation>
    <scope>NUCLEOTIDE SEQUENCE [LARGE SCALE GENOMIC DNA]</scope>
    <source>
        <strain evidence="4 5">UMB0908</strain>
    </source>
</reference>
<dbReference type="InterPro" id="IPR048020">
    <property type="entry name" value="Transpos_IS3"/>
</dbReference>
<evidence type="ECO:0000313" key="5">
    <source>
        <dbReference type="Proteomes" id="UP000235363"/>
    </source>
</evidence>
<dbReference type="EMBL" id="PNHF01000038">
    <property type="protein sequence ID" value="PMC61218.1"/>
    <property type="molecule type" value="Genomic_DNA"/>
</dbReference>
<feature type="compositionally biased region" description="Basic residues" evidence="2">
    <location>
        <begin position="15"/>
        <end position="34"/>
    </location>
</feature>
<evidence type="ECO:0000256" key="2">
    <source>
        <dbReference type="SAM" id="MobiDB-lite"/>
    </source>
</evidence>
<proteinExistence type="predicted"/>
<dbReference type="GO" id="GO:0015074">
    <property type="term" value="P:DNA integration"/>
    <property type="evidence" value="ECO:0007669"/>
    <property type="project" value="InterPro"/>
</dbReference>
<evidence type="ECO:0000313" key="4">
    <source>
        <dbReference type="EMBL" id="PMC61218.1"/>
    </source>
</evidence>
<dbReference type="InterPro" id="IPR036397">
    <property type="entry name" value="RNaseH_sf"/>
</dbReference>
<dbReference type="Pfam" id="PF13276">
    <property type="entry name" value="HTH_21"/>
    <property type="match status" value="1"/>
</dbReference>
<dbReference type="PANTHER" id="PTHR46889:SF4">
    <property type="entry name" value="TRANSPOSASE INSO FOR INSERTION SEQUENCE ELEMENT IS911B-RELATED"/>
    <property type="match status" value="1"/>
</dbReference>